<evidence type="ECO:0000313" key="3">
    <source>
        <dbReference type="EMBL" id="RJO62057.1"/>
    </source>
</evidence>
<dbReference type="EMBL" id="QZJW01000005">
    <property type="protein sequence ID" value="RJO62057.1"/>
    <property type="molecule type" value="Genomic_DNA"/>
</dbReference>
<name>A0A419DG51_9BACT</name>
<evidence type="ECO:0000313" key="4">
    <source>
        <dbReference type="Proteomes" id="UP000285655"/>
    </source>
</evidence>
<feature type="region of interest" description="Disordered" evidence="1">
    <location>
        <begin position="102"/>
        <end position="121"/>
    </location>
</feature>
<evidence type="ECO:0000256" key="2">
    <source>
        <dbReference type="SAM" id="Phobius"/>
    </source>
</evidence>
<gene>
    <name evidence="3" type="ORF">C4544_00975</name>
</gene>
<proteinExistence type="predicted"/>
<feature type="transmembrane region" description="Helical" evidence="2">
    <location>
        <begin position="29"/>
        <end position="53"/>
    </location>
</feature>
<dbReference type="Proteomes" id="UP000285655">
    <property type="component" value="Unassembled WGS sequence"/>
</dbReference>
<feature type="transmembrane region" description="Helical" evidence="2">
    <location>
        <begin position="73"/>
        <end position="96"/>
    </location>
</feature>
<accession>A0A419DG51</accession>
<feature type="compositionally biased region" description="Polar residues" evidence="1">
    <location>
        <begin position="110"/>
        <end position="121"/>
    </location>
</feature>
<evidence type="ECO:0000256" key="1">
    <source>
        <dbReference type="SAM" id="MobiDB-lite"/>
    </source>
</evidence>
<keyword evidence="2" id="KW-1133">Transmembrane helix</keyword>
<reference evidence="3 4" key="1">
    <citation type="journal article" date="2017" name="ISME J.">
        <title>Energy and carbon metabolisms in a deep terrestrial subsurface fluid microbial community.</title>
        <authorList>
            <person name="Momper L."/>
            <person name="Jungbluth S.P."/>
            <person name="Lee M.D."/>
            <person name="Amend J.P."/>
        </authorList>
    </citation>
    <scope>NUCLEOTIDE SEQUENCE [LARGE SCALE GENOMIC DNA]</scope>
    <source>
        <strain evidence="3">SURF_29</strain>
    </source>
</reference>
<sequence>MLALLAQATDEFDYNVDVSTGDTAAATGIIAGLGIFFLVFIVIGLALWAFNIWMAIDCATRQESDFPSNNKNMWLILLIVGLFVGFGWIVALVYYFSIKKKTGSKGGAAPTQSSGTDTSAK</sequence>
<comment type="caution">
    <text evidence="3">The sequence shown here is derived from an EMBL/GenBank/DDBJ whole genome shotgun (WGS) entry which is preliminary data.</text>
</comment>
<protein>
    <submittedName>
        <fullName evidence="3">DUF2516 family protein</fullName>
    </submittedName>
</protein>
<dbReference type="AlphaFoldDB" id="A0A419DG51"/>
<keyword evidence="2" id="KW-0812">Transmembrane</keyword>
<keyword evidence="2" id="KW-0472">Membrane</keyword>
<organism evidence="3 4">
    <name type="scientific">candidate division WS5 bacterium</name>
    <dbReference type="NCBI Taxonomy" id="2093353"/>
    <lineage>
        <taxon>Bacteria</taxon>
        <taxon>candidate division WS5</taxon>
    </lineage>
</organism>